<dbReference type="Pfam" id="PF01483">
    <property type="entry name" value="P_proprotein"/>
    <property type="match status" value="1"/>
</dbReference>
<keyword evidence="4" id="KW-0720">Serine protease</keyword>
<dbReference type="GO" id="GO:0006508">
    <property type="term" value="P:proteolysis"/>
    <property type="evidence" value="ECO:0007669"/>
    <property type="project" value="UniProtKB-KW"/>
</dbReference>
<dbReference type="SUPFAM" id="SSF52743">
    <property type="entry name" value="Subtilisin-like"/>
    <property type="match status" value="1"/>
</dbReference>
<feature type="binding site" evidence="7">
    <location>
        <position position="590"/>
    </location>
    <ligand>
        <name>Ca(2+)</name>
        <dbReference type="ChEBI" id="CHEBI:29108"/>
    </ligand>
</feature>
<proteinExistence type="predicted"/>
<evidence type="ECO:0000256" key="1">
    <source>
        <dbReference type="ARBA" id="ARBA00022670"/>
    </source>
</evidence>
<dbReference type="CDD" id="cd04056">
    <property type="entry name" value="Peptidases_S53"/>
    <property type="match status" value="1"/>
</dbReference>
<dbReference type="InterPro" id="IPR015366">
    <property type="entry name" value="S53_propep"/>
</dbReference>
<feature type="binding site" evidence="7">
    <location>
        <position position="592"/>
    </location>
    <ligand>
        <name>Ca(2+)</name>
        <dbReference type="ChEBI" id="CHEBI:29108"/>
    </ligand>
</feature>
<dbReference type="SUPFAM" id="SSF49785">
    <property type="entry name" value="Galactose-binding domain-like"/>
    <property type="match status" value="1"/>
</dbReference>
<dbReference type="AlphaFoldDB" id="A0A1I1Z7Y1"/>
<dbReference type="InterPro" id="IPR030400">
    <property type="entry name" value="Sedolisin_dom"/>
</dbReference>
<evidence type="ECO:0000256" key="5">
    <source>
        <dbReference type="ARBA" id="ARBA00022837"/>
    </source>
</evidence>
<dbReference type="Pfam" id="PF09286">
    <property type="entry name" value="Pro-kuma_activ"/>
    <property type="match status" value="1"/>
</dbReference>
<dbReference type="GO" id="GO:0008240">
    <property type="term" value="F:tripeptidyl-peptidase activity"/>
    <property type="evidence" value="ECO:0007669"/>
    <property type="project" value="TreeGrafter"/>
</dbReference>
<keyword evidence="1" id="KW-0645">Protease</keyword>
<comment type="cofactor">
    <cofactor evidence="7">
        <name>Ca(2+)</name>
        <dbReference type="ChEBI" id="CHEBI:29108"/>
    </cofactor>
    <text evidence="7">Binds 1 Ca(2+) ion per subunit.</text>
</comment>
<evidence type="ECO:0000256" key="8">
    <source>
        <dbReference type="SAM" id="SignalP"/>
    </source>
</evidence>
<dbReference type="InterPro" id="IPR008979">
    <property type="entry name" value="Galactose-bd-like_sf"/>
</dbReference>
<dbReference type="SUPFAM" id="SSF54897">
    <property type="entry name" value="Protease propeptides/inhibitors"/>
    <property type="match status" value="1"/>
</dbReference>
<dbReference type="SMART" id="SM00944">
    <property type="entry name" value="Pro-kuma_activ"/>
    <property type="match status" value="1"/>
</dbReference>
<dbReference type="CDD" id="cd11377">
    <property type="entry name" value="Pro-peptidase_S53"/>
    <property type="match status" value="1"/>
</dbReference>
<evidence type="ECO:0000313" key="11">
    <source>
        <dbReference type="EMBL" id="SFE27799.1"/>
    </source>
</evidence>
<feature type="signal peptide" evidence="8">
    <location>
        <begin position="1"/>
        <end position="31"/>
    </location>
</feature>
<feature type="domain" description="Peptidase S53" evidence="9">
    <location>
        <begin position="220"/>
        <end position="612"/>
    </location>
</feature>
<dbReference type="EMBL" id="FONH01000002">
    <property type="protein sequence ID" value="SFE27799.1"/>
    <property type="molecule type" value="Genomic_DNA"/>
</dbReference>
<evidence type="ECO:0000259" key="10">
    <source>
        <dbReference type="PROSITE" id="PS51829"/>
    </source>
</evidence>
<keyword evidence="3" id="KW-0378">Hydrolase</keyword>
<feature type="binding site" evidence="7">
    <location>
        <position position="566"/>
    </location>
    <ligand>
        <name>Ca(2+)</name>
        <dbReference type="ChEBI" id="CHEBI:29108"/>
    </ligand>
</feature>
<comment type="caution">
    <text evidence="7">Lacks conserved residue(s) required for the propagation of feature annotation.</text>
</comment>
<dbReference type="PROSITE" id="PS51829">
    <property type="entry name" value="P_HOMO_B"/>
    <property type="match status" value="1"/>
</dbReference>
<dbReference type="InterPro" id="IPR002884">
    <property type="entry name" value="P_dom"/>
</dbReference>
<dbReference type="STRING" id="500610.SAMN02799615_00641"/>
<dbReference type="Gene3D" id="3.40.50.200">
    <property type="entry name" value="Peptidase S8/S53 domain"/>
    <property type="match status" value="1"/>
</dbReference>
<keyword evidence="12" id="KW-1185">Reference proteome</keyword>
<dbReference type="PANTHER" id="PTHR14218:SF15">
    <property type="entry name" value="TRIPEPTIDYL-PEPTIDASE 1"/>
    <property type="match status" value="1"/>
</dbReference>
<evidence type="ECO:0000256" key="7">
    <source>
        <dbReference type="PROSITE-ProRule" id="PRU01032"/>
    </source>
</evidence>
<gene>
    <name evidence="11" type="ORF">SAMN02799615_00641</name>
</gene>
<dbReference type="GO" id="GO:0046872">
    <property type="term" value="F:metal ion binding"/>
    <property type="evidence" value="ECO:0007669"/>
    <property type="project" value="UniProtKB-UniRule"/>
</dbReference>
<dbReference type="GO" id="GO:0004252">
    <property type="term" value="F:serine-type endopeptidase activity"/>
    <property type="evidence" value="ECO:0007669"/>
    <property type="project" value="InterPro"/>
</dbReference>
<keyword evidence="6" id="KW-0865">Zymogen</keyword>
<protein>
    <submittedName>
        <fullName evidence="11">Xanthomonalisin</fullName>
    </submittedName>
</protein>
<accession>A0A1I1Z7Y1</accession>
<keyword evidence="2 7" id="KW-0479">Metal-binding</keyword>
<name>A0A1I1Z7Y1_9GAMM</name>
<evidence type="ECO:0000256" key="6">
    <source>
        <dbReference type="ARBA" id="ARBA00023145"/>
    </source>
</evidence>
<evidence type="ECO:0000313" key="12">
    <source>
        <dbReference type="Proteomes" id="UP000199477"/>
    </source>
</evidence>
<feature type="chain" id="PRO_5011435470" evidence="8">
    <location>
        <begin position="32"/>
        <end position="734"/>
    </location>
</feature>
<sequence length="734" mass="78513">MMPMTLHSMGSVGRHALLPCLMLMSAWPAHAGEVWVDTHTQGVSLLQQATRQALPLSAVQPLDVGQQLHITVALQWRQPDRLQTFLREVKRRDSAVFRRYLSPAEFKSRYAPTDAQVDAVVAYLRQHGFDGIEVSPNNLLISARGHGANVETAFHTRMLQLDRDGRRAYANETPAQVPAALGGIVGSVLGLQELPSAPGPKQVPVLKRAATPAPLRPEGPYHPEDLPPIYHVGDTPTAQATTVGIVTGGDPTQIVRDLNSYTTGAGLPAVSTRAVSVTDKGGPGYPTQYAPPDQVQLFTIETDVTAQVIASVSGSVKQMVIYAAGAGDSVAEATVVATYNQAVVEDAAEVIATVFHQDELRAYQSGAQAADDAIFQQAVAQGQTFVVPAGDNGVYEREYGVYWTVPSVSYSVAEPATSPYVVAVGGTQLFNSGGTTWSAEKVWNNYAYEVVRSNTLRATGGGESLFEPAPPWQVATLGAQTAHRQVPDIAFLAGGQYPIADTVGSGGILPIFMGLDFLWEGNATSSAIFAAVWARIESAHQNSLGLPTQEMYENFASTMPGSPLHDIAGGYNGLTRNANYGGIGYHCDFGWDHCSGWGSLDIARFNAYVTKYWNANPGYYVNTDAHPVTTSGCYCTSDSINIHNRSANAAALPVAVNAHVTYPKRGDLRITLVMSDGTKKVLKQPDPNDTAADIDATWPVDIPVHAVDGSWRLVVDNVTHNGSAGTLVSWGMKF</sequence>
<dbReference type="PROSITE" id="PS51695">
    <property type="entry name" value="SEDOLISIN"/>
    <property type="match status" value="1"/>
</dbReference>
<feature type="domain" description="P/Homo B" evidence="10">
    <location>
        <begin position="615"/>
        <end position="734"/>
    </location>
</feature>
<evidence type="ECO:0000256" key="2">
    <source>
        <dbReference type="ARBA" id="ARBA00022723"/>
    </source>
</evidence>
<dbReference type="Proteomes" id="UP000199477">
    <property type="component" value="Unassembled WGS sequence"/>
</dbReference>
<dbReference type="Gene3D" id="2.60.120.260">
    <property type="entry name" value="Galactose-binding domain-like"/>
    <property type="match status" value="1"/>
</dbReference>
<reference evidence="12" key="1">
    <citation type="submission" date="2016-10" db="EMBL/GenBank/DDBJ databases">
        <authorList>
            <person name="Varghese N."/>
            <person name="Submissions S."/>
        </authorList>
    </citation>
    <scope>NUCLEOTIDE SEQUENCE [LARGE SCALE GENOMIC DNA]</scope>
    <source>
        <strain evidence="12">UNC178MFTsu3.1</strain>
    </source>
</reference>
<organism evidence="11 12">
    <name type="scientific">Dyella marensis</name>
    <dbReference type="NCBI Taxonomy" id="500610"/>
    <lineage>
        <taxon>Bacteria</taxon>
        <taxon>Pseudomonadati</taxon>
        <taxon>Pseudomonadota</taxon>
        <taxon>Gammaproteobacteria</taxon>
        <taxon>Lysobacterales</taxon>
        <taxon>Rhodanobacteraceae</taxon>
        <taxon>Dyella</taxon>
    </lineage>
</organism>
<keyword evidence="8" id="KW-0732">Signal</keyword>
<evidence type="ECO:0000256" key="4">
    <source>
        <dbReference type="ARBA" id="ARBA00022825"/>
    </source>
</evidence>
<keyword evidence="5 7" id="KW-0106">Calcium</keyword>
<dbReference type="InterPro" id="IPR036852">
    <property type="entry name" value="Peptidase_S8/S53_dom_sf"/>
</dbReference>
<dbReference type="InterPro" id="IPR050819">
    <property type="entry name" value="Tripeptidyl-peptidase_I"/>
</dbReference>
<evidence type="ECO:0000256" key="3">
    <source>
        <dbReference type="ARBA" id="ARBA00022801"/>
    </source>
</evidence>
<evidence type="ECO:0000259" key="9">
    <source>
        <dbReference type="PROSITE" id="PS51695"/>
    </source>
</evidence>
<feature type="binding site" evidence="7">
    <location>
        <position position="567"/>
    </location>
    <ligand>
        <name>Ca(2+)</name>
        <dbReference type="ChEBI" id="CHEBI:29108"/>
    </ligand>
</feature>
<dbReference type="PANTHER" id="PTHR14218">
    <property type="entry name" value="PROTEASE S8 TRIPEPTIDYL PEPTIDASE I CLN2"/>
    <property type="match status" value="1"/>
</dbReference>